<dbReference type="InterPro" id="IPR043519">
    <property type="entry name" value="NT_sf"/>
</dbReference>
<evidence type="ECO:0000313" key="3">
    <source>
        <dbReference type="Proteomes" id="UP001165085"/>
    </source>
</evidence>
<dbReference type="Pfam" id="PF13328">
    <property type="entry name" value="HD_4"/>
    <property type="match status" value="1"/>
</dbReference>
<dbReference type="Proteomes" id="UP001165085">
    <property type="component" value="Unassembled WGS sequence"/>
</dbReference>
<dbReference type="OrthoDB" id="197071at2759"/>
<gene>
    <name evidence="2" type="ORF">TrST_g13176</name>
</gene>
<organism evidence="2 3">
    <name type="scientific">Triparma strigata</name>
    <dbReference type="NCBI Taxonomy" id="1606541"/>
    <lineage>
        <taxon>Eukaryota</taxon>
        <taxon>Sar</taxon>
        <taxon>Stramenopiles</taxon>
        <taxon>Ochrophyta</taxon>
        <taxon>Bolidophyceae</taxon>
        <taxon>Parmales</taxon>
        <taxon>Triparmaceae</taxon>
        <taxon>Triparma</taxon>
    </lineage>
</organism>
<dbReference type="GO" id="GO:0015969">
    <property type="term" value="P:guanosine tetraphosphate metabolic process"/>
    <property type="evidence" value="ECO:0007669"/>
    <property type="project" value="InterPro"/>
</dbReference>
<dbReference type="PANTHER" id="PTHR21262">
    <property type="entry name" value="GUANOSINE-3',5'-BIS DIPHOSPHATE 3'-PYROPHOSPHOHYDROLASE"/>
    <property type="match status" value="1"/>
</dbReference>
<dbReference type="SUPFAM" id="SSF81301">
    <property type="entry name" value="Nucleotidyltransferase"/>
    <property type="match status" value="1"/>
</dbReference>
<dbReference type="AlphaFoldDB" id="A0A9W7BRL3"/>
<evidence type="ECO:0000313" key="2">
    <source>
        <dbReference type="EMBL" id="GMH96161.1"/>
    </source>
</evidence>
<accession>A0A9W7BRL3</accession>
<dbReference type="Pfam" id="PF04607">
    <property type="entry name" value="RelA_SpoT"/>
    <property type="match status" value="1"/>
</dbReference>
<name>A0A9W7BRL3_9STRA</name>
<dbReference type="PANTHER" id="PTHR21262:SF31">
    <property type="entry name" value="GTP PYROPHOSPHOKINASE"/>
    <property type="match status" value="1"/>
</dbReference>
<dbReference type="EMBL" id="BRXY01000462">
    <property type="protein sequence ID" value="GMH96161.1"/>
    <property type="molecule type" value="Genomic_DNA"/>
</dbReference>
<protein>
    <recommendedName>
        <fullName evidence="1">RelA/SpoT domain-containing protein</fullName>
    </recommendedName>
</protein>
<dbReference type="SMART" id="SM00954">
    <property type="entry name" value="RelA_SpoT"/>
    <property type="match status" value="1"/>
</dbReference>
<dbReference type="InterPro" id="IPR007685">
    <property type="entry name" value="RelA_SpoT"/>
</dbReference>
<dbReference type="CDD" id="cd05399">
    <property type="entry name" value="NT_Rel-Spo_like"/>
    <property type="match status" value="1"/>
</dbReference>
<evidence type="ECO:0000259" key="1">
    <source>
        <dbReference type="SMART" id="SM00954"/>
    </source>
</evidence>
<dbReference type="SUPFAM" id="SSF109604">
    <property type="entry name" value="HD-domain/PDEase-like"/>
    <property type="match status" value="1"/>
</dbReference>
<dbReference type="Gene3D" id="3.30.460.10">
    <property type="entry name" value="Beta Polymerase, domain 2"/>
    <property type="match status" value="1"/>
</dbReference>
<feature type="domain" description="RelA/SpoT" evidence="1">
    <location>
        <begin position="444"/>
        <end position="577"/>
    </location>
</feature>
<dbReference type="Gene3D" id="1.10.3210.10">
    <property type="entry name" value="Hypothetical protein af1432"/>
    <property type="match status" value="1"/>
</dbReference>
<proteinExistence type="predicted"/>
<comment type="caution">
    <text evidence="2">The sequence shown here is derived from an EMBL/GenBank/DDBJ whole genome shotgun (WGS) entry which is preliminary data.</text>
</comment>
<reference evidence="3" key="1">
    <citation type="journal article" date="2023" name="Commun. Biol.">
        <title>Genome analysis of Parmales, the sister group of diatoms, reveals the evolutionary specialization of diatoms from phago-mixotrophs to photoautotrophs.</title>
        <authorList>
            <person name="Ban H."/>
            <person name="Sato S."/>
            <person name="Yoshikawa S."/>
            <person name="Yamada K."/>
            <person name="Nakamura Y."/>
            <person name="Ichinomiya M."/>
            <person name="Sato N."/>
            <person name="Blanc-Mathieu R."/>
            <person name="Endo H."/>
            <person name="Kuwata A."/>
            <person name="Ogata H."/>
        </authorList>
    </citation>
    <scope>NUCLEOTIDE SEQUENCE [LARGE SCALE GENOMIC DNA]</scope>
    <source>
        <strain evidence="3">NIES 3701</strain>
    </source>
</reference>
<sequence>MSTHPSRPAPPEQFNSHTCSGSSKLFFFIGLILFLRPSTSFQLSTTTLSRHYISFTPPPSRLRFRDQRNNEEVLISPPKHPSGMNLEVLPTIEREELKISGAGVGNAKWLLGRTRGKLDEMILSSIGFLPSPAPGTAGGSQLILSPTPNSVSESIKSLVEHMSEYPSTACDVVVDAIYKSSGFNPEEVFDHDRARMAMGTCQFTEILVESEMDVNALVGGVFHYASVVGSALAPAPSLPNHPQTLDLDLFQSLAGKGMEDFGMAVVKIAMGSARLKRIETIATRVADDSVFGREKRWKQGSIGAKTLRSLLLSVTNDWRALAIRSAACLYRLQMLELLHNSSSNPDEEDIARPEQLIATAREALHLFSPIASRLGMHKLKCKLDNAAFRVLFPRQHGKIVSMLDEEEQTKGMQAVLDATYSDVKRTLLEDEVFMAEISSLKIKARIKEPFSLWKKMLKTAKTQISEVPDAIAFRVILEAKENEDESSDVKRARERALCYYVQESILAKYPDQSHKYDEKRKDYIKSPKSNGYESLHASTLARWHGTSWPFEVQVRSRDMDKVACYGLAAHWSYKINSNAGENGEDEDNSILAYLKAMREFEVGVEQNRVDKIIHKKEQLEASVESAEKETEQTNYISALTLDQNALLRESVFVFVRGGHKGQLFELPVGSTIIDACLSANFHYDVDLTKLKAGRVQVGGRGASCNGSIVDWQQRLRNGDVVSLD</sequence>
<keyword evidence="3" id="KW-1185">Reference proteome</keyword>